<keyword evidence="2" id="KW-1133">Transmembrane helix</keyword>
<evidence type="ECO:0000256" key="1">
    <source>
        <dbReference type="SAM" id="MobiDB-lite"/>
    </source>
</evidence>
<feature type="non-terminal residue" evidence="3">
    <location>
        <position position="143"/>
    </location>
</feature>
<gene>
    <name evidence="3" type="ORF">M569_01785</name>
</gene>
<feature type="transmembrane region" description="Helical" evidence="2">
    <location>
        <begin position="109"/>
        <end position="142"/>
    </location>
</feature>
<comment type="caution">
    <text evidence="3">The sequence shown here is derived from an EMBL/GenBank/DDBJ whole genome shotgun (WGS) entry which is preliminary data.</text>
</comment>
<keyword evidence="4" id="KW-1185">Reference proteome</keyword>
<dbReference type="OrthoDB" id="1932497at2759"/>
<dbReference type="PANTHER" id="PTHR35275:SF1">
    <property type="entry name" value="OS07G0585900 PROTEIN"/>
    <property type="match status" value="1"/>
</dbReference>
<keyword evidence="2" id="KW-0812">Transmembrane</keyword>
<reference evidence="3 4" key="1">
    <citation type="journal article" date="2013" name="BMC Genomics">
        <title>The miniature genome of a carnivorous plant Genlisea aurea contains a low number of genes and short non-coding sequences.</title>
        <authorList>
            <person name="Leushkin E.V."/>
            <person name="Sutormin R.A."/>
            <person name="Nabieva E.R."/>
            <person name="Penin A.A."/>
            <person name="Kondrashov A.S."/>
            <person name="Logacheva M.D."/>
        </authorList>
    </citation>
    <scope>NUCLEOTIDE SEQUENCE [LARGE SCALE GENOMIC DNA]</scope>
</reference>
<dbReference type="EMBL" id="AUSU01000620">
    <property type="protein sequence ID" value="EPS72972.1"/>
    <property type="molecule type" value="Genomic_DNA"/>
</dbReference>
<organism evidence="3 4">
    <name type="scientific">Genlisea aurea</name>
    <dbReference type="NCBI Taxonomy" id="192259"/>
    <lineage>
        <taxon>Eukaryota</taxon>
        <taxon>Viridiplantae</taxon>
        <taxon>Streptophyta</taxon>
        <taxon>Embryophyta</taxon>
        <taxon>Tracheophyta</taxon>
        <taxon>Spermatophyta</taxon>
        <taxon>Magnoliopsida</taxon>
        <taxon>eudicotyledons</taxon>
        <taxon>Gunneridae</taxon>
        <taxon>Pentapetalae</taxon>
        <taxon>asterids</taxon>
        <taxon>lamiids</taxon>
        <taxon>Lamiales</taxon>
        <taxon>Lentibulariaceae</taxon>
        <taxon>Genlisea</taxon>
    </lineage>
</organism>
<dbReference type="PANTHER" id="PTHR35275">
    <property type="entry name" value="ZCF37"/>
    <property type="match status" value="1"/>
</dbReference>
<evidence type="ECO:0000313" key="3">
    <source>
        <dbReference type="EMBL" id="EPS72972.1"/>
    </source>
</evidence>
<protein>
    <submittedName>
        <fullName evidence="3">Uncharacterized protein</fullName>
    </submittedName>
</protein>
<feature type="region of interest" description="Disordered" evidence="1">
    <location>
        <begin position="62"/>
        <end position="81"/>
    </location>
</feature>
<sequence length="143" mass="16085">KSPYADRGLDKFNALLADHDARKRKIYTQKGSEEISFVRFVYGSSSASASARPIVVVKFKKDRRKNNNDAASASEDKYSNPHQIKAGEIKAADGERRNRRGLLLKRPHLLYLPMMILLILLFLAFSGRSLAISFASVGWYVLP</sequence>
<name>S8EK54_9LAMI</name>
<keyword evidence="2" id="KW-0472">Membrane</keyword>
<dbReference type="InterPro" id="IPR045880">
    <property type="entry name" value="ZCF37"/>
</dbReference>
<evidence type="ECO:0000313" key="4">
    <source>
        <dbReference type="Proteomes" id="UP000015453"/>
    </source>
</evidence>
<proteinExistence type="predicted"/>
<evidence type="ECO:0000256" key="2">
    <source>
        <dbReference type="SAM" id="Phobius"/>
    </source>
</evidence>
<feature type="non-terminal residue" evidence="3">
    <location>
        <position position="1"/>
    </location>
</feature>
<dbReference type="AlphaFoldDB" id="S8EK54"/>
<dbReference type="Proteomes" id="UP000015453">
    <property type="component" value="Unassembled WGS sequence"/>
</dbReference>
<accession>S8EK54</accession>